<dbReference type="PANTHER" id="PTHR28055:SF1">
    <property type="entry name" value="ALTERED INHERITANCE OF MITOCHONDRIA PROTEIN 41, MITOCHONDRIAL"/>
    <property type="match status" value="1"/>
</dbReference>
<dbReference type="Gene3D" id="1.10.1510.10">
    <property type="entry name" value="Uncharacterised protein YqeY/AIM41 PF09424, N-terminal domain"/>
    <property type="match status" value="1"/>
</dbReference>
<comment type="caution">
    <text evidence="1">The sequence shown here is derived from an EMBL/GenBank/DDBJ whole genome shotgun (WGS) entry which is preliminary data.</text>
</comment>
<dbReference type="AlphaFoldDB" id="A0A069RLK6"/>
<dbReference type="InterPro" id="IPR023168">
    <property type="entry name" value="GatB_Yqey_C_2"/>
</dbReference>
<dbReference type="STRING" id="1121324.CLIT_11c01060"/>
<keyword evidence="2" id="KW-1185">Reference proteome</keyword>
<dbReference type="eggNOG" id="COG1610">
    <property type="taxonomic scope" value="Bacteria"/>
</dbReference>
<protein>
    <recommendedName>
        <fullName evidence="3">GatB/YqeY domain-containing protein</fullName>
    </recommendedName>
</protein>
<dbReference type="RefSeq" id="WP_038264995.1">
    <property type="nucleotide sequence ID" value="NZ_FSRH01000002.1"/>
</dbReference>
<proteinExistence type="predicted"/>
<dbReference type="Pfam" id="PF09424">
    <property type="entry name" value="YqeY"/>
    <property type="match status" value="1"/>
</dbReference>
<dbReference type="InterPro" id="IPR019004">
    <property type="entry name" value="YqeY/Aim41"/>
</dbReference>
<dbReference type="PANTHER" id="PTHR28055">
    <property type="entry name" value="ALTERED INHERITANCE OF MITOCHONDRIA PROTEIN 41, MITOCHONDRIAL"/>
    <property type="match status" value="1"/>
</dbReference>
<dbReference type="InterPro" id="IPR003789">
    <property type="entry name" value="Asn/Gln_tRNA_amidoTrase-B-like"/>
</dbReference>
<dbReference type="GO" id="GO:0016884">
    <property type="term" value="F:carbon-nitrogen ligase activity, with glutamine as amido-N-donor"/>
    <property type="evidence" value="ECO:0007669"/>
    <property type="project" value="InterPro"/>
</dbReference>
<dbReference type="SUPFAM" id="SSF89095">
    <property type="entry name" value="GatB/YqeY motif"/>
    <property type="match status" value="1"/>
</dbReference>
<reference evidence="1 2" key="1">
    <citation type="submission" date="2014-03" db="EMBL/GenBank/DDBJ databases">
        <title>Genome sequence of Clostridium litorale W6, DSM 5388.</title>
        <authorList>
            <person name="Poehlein A."/>
            <person name="Jagirdar A."/>
            <person name="Khonsari B."/>
            <person name="Chibani C.M."/>
            <person name="Gutierrez Gutierrez D.A."/>
            <person name="Davydova E."/>
            <person name="Alghaithi H.S."/>
            <person name="Nair K.P."/>
            <person name="Dhamotharan K."/>
            <person name="Chandran L."/>
            <person name="G W."/>
            <person name="Daniel R."/>
        </authorList>
    </citation>
    <scope>NUCLEOTIDE SEQUENCE [LARGE SCALE GENOMIC DNA]</scope>
    <source>
        <strain evidence="1 2">W6</strain>
    </source>
</reference>
<dbReference type="OrthoDB" id="9794041at2"/>
<name>A0A069RLK6_PEPLI</name>
<evidence type="ECO:0008006" key="3">
    <source>
        <dbReference type="Google" id="ProtNLM"/>
    </source>
</evidence>
<dbReference type="Gene3D" id="1.10.10.410">
    <property type="match status" value="1"/>
</dbReference>
<dbReference type="Proteomes" id="UP000027946">
    <property type="component" value="Unassembled WGS sequence"/>
</dbReference>
<evidence type="ECO:0000313" key="2">
    <source>
        <dbReference type="Proteomes" id="UP000027946"/>
    </source>
</evidence>
<accession>A0A069RLK6</accession>
<gene>
    <name evidence="1" type="ORF">CLIT_11c01060</name>
</gene>
<sequence>MTLKEKLMDDLKTAMKEKNTVKKSVITLIRSAVKQYEVDNRVEADDEKVIELISKQLKQRKDSLEEFEKAQRDDLVEQTGKEIEIITEYLPKQLEREEVEKIVAETIQEIQASSLKDMGKLMSALMPKIKGRADGKLVNEIARKLL</sequence>
<dbReference type="EMBL" id="JJMM01000011">
    <property type="protein sequence ID" value="KDR95077.1"/>
    <property type="molecule type" value="Genomic_DNA"/>
</dbReference>
<evidence type="ECO:0000313" key="1">
    <source>
        <dbReference type="EMBL" id="KDR95077.1"/>
    </source>
</evidence>
<organism evidence="1 2">
    <name type="scientific">Peptoclostridium litorale DSM 5388</name>
    <dbReference type="NCBI Taxonomy" id="1121324"/>
    <lineage>
        <taxon>Bacteria</taxon>
        <taxon>Bacillati</taxon>
        <taxon>Bacillota</taxon>
        <taxon>Clostridia</taxon>
        <taxon>Peptostreptococcales</taxon>
        <taxon>Peptoclostridiaceae</taxon>
        <taxon>Peptoclostridium</taxon>
    </lineage>
</organism>
<dbReference type="InterPro" id="IPR042184">
    <property type="entry name" value="YqeY/Aim41_N"/>
</dbReference>